<evidence type="ECO:0000256" key="1">
    <source>
        <dbReference type="SAM" id="MobiDB-lite"/>
    </source>
</evidence>
<dbReference type="Gramene" id="PRQ51242">
    <property type="protein sequence ID" value="PRQ51242"/>
    <property type="gene ID" value="RchiOBHm_Chr2g0142251"/>
</dbReference>
<comment type="caution">
    <text evidence="3">The sequence shown here is derived from an EMBL/GenBank/DDBJ whole genome shotgun (WGS) entry which is preliminary data.</text>
</comment>
<dbReference type="Gene3D" id="1.10.418.10">
    <property type="entry name" value="Calponin-like domain"/>
    <property type="match status" value="1"/>
</dbReference>
<dbReference type="InterPro" id="IPR001715">
    <property type="entry name" value="CH_dom"/>
</dbReference>
<proteinExistence type="predicted"/>
<dbReference type="SUPFAM" id="SSF47576">
    <property type="entry name" value="Calponin-homology domain, CH-domain"/>
    <property type="match status" value="1"/>
</dbReference>
<feature type="domain" description="Calponin-homology (CH)" evidence="2">
    <location>
        <begin position="40"/>
        <end position="148"/>
    </location>
</feature>
<dbReference type="Pfam" id="PF00307">
    <property type="entry name" value="CH"/>
    <property type="match status" value="1"/>
</dbReference>
<dbReference type="STRING" id="74649.A0A2P6RXU4"/>
<evidence type="ECO:0000259" key="2">
    <source>
        <dbReference type="PROSITE" id="PS50021"/>
    </source>
</evidence>
<dbReference type="AlphaFoldDB" id="A0A2P6RXU4"/>
<dbReference type="InterPro" id="IPR036872">
    <property type="entry name" value="CH_dom_sf"/>
</dbReference>
<dbReference type="EMBL" id="PDCK01000040">
    <property type="protein sequence ID" value="PRQ51242.1"/>
    <property type="molecule type" value="Genomic_DNA"/>
</dbReference>
<evidence type="ECO:0000313" key="3">
    <source>
        <dbReference type="EMBL" id="PRQ51242.1"/>
    </source>
</evidence>
<name>A0A2P6RXU4_ROSCH</name>
<dbReference type="PROSITE" id="PS50021">
    <property type="entry name" value="CH"/>
    <property type="match status" value="1"/>
</dbReference>
<reference evidence="3 4" key="1">
    <citation type="journal article" date="2018" name="Nat. Genet.">
        <title>The Rosa genome provides new insights in the design of modern roses.</title>
        <authorList>
            <person name="Bendahmane M."/>
        </authorList>
    </citation>
    <scope>NUCLEOTIDE SEQUENCE [LARGE SCALE GENOMIC DNA]</scope>
    <source>
        <strain evidence="4">cv. Old Blush</strain>
    </source>
</reference>
<evidence type="ECO:0000313" key="4">
    <source>
        <dbReference type="Proteomes" id="UP000238479"/>
    </source>
</evidence>
<accession>A0A2P6RXU4</accession>
<dbReference type="Proteomes" id="UP000238479">
    <property type="component" value="Chromosome 2"/>
</dbReference>
<protein>
    <submittedName>
        <fullName evidence="3">Putative calponin domain-containing protein</fullName>
    </submittedName>
</protein>
<keyword evidence="4" id="KW-1185">Reference proteome</keyword>
<sequence length="153" mass="16695">MMDSSSGNHKTEKGGTLTSSFPANGDMFGRVVNGTGETEGKRLAFLVEWLNSLLPDLGLPETASYDDLRSVLIDGTILCRLLNRLRPCSVDKGSMKTVIDCLLTLRTRLGSSVAAEGFSLFSPTDNYDNPQRDLSSRGFSSPLTVEERQKVFV</sequence>
<gene>
    <name evidence="3" type="ORF">RchiOBHm_Chr2g0142251</name>
</gene>
<organism evidence="3 4">
    <name type="scientific">Rosa chinensis</name>
    <name type="common">China rose</name>
    <dbReference type="NCBI Taxonomy" id="74649"/>
    <lineage>
        <taxon>Eukaryota</taxon>
        <taxon>Viridiplantae</taxon>
        <taxon>Streptophyta</taxon>
        <taxon>Embryophyta</taxon>
        <taxon>Tracheophyta</taxon>
        <taxon>Spermatophyta</taxon>
        <taxon>Magnoliopsida</taxon>
        <taxon>eudicotyledons</taxon>
        <taxon>Gunneridae</taxon>
        <taxon>Pentapetalae</taxon>
        <taxon>rosids</taxon>
        <taxon>fabids</taxon>
        <taxon>Rosales</taxon>
        <taxon>Rosaceae</taxon>
        <taxon>Rosoideae</taxon>
        <taxon>Rosoideae incertae sedis</taxon>
        <taxon>Rosa</taxon>
    </lineage>
</organism>
<feature type="region of interest" description="Disordered" evidence="1">
    <location>
        <begin position="1"/>
        <end position="21"/>
    </location>
</feature>